<dbReference type="AlphaFoldDB" id="T2JFX9"/>
<evidence type="ECO:0000256" key="3">
    <source>
        <dbReference type="SAM" id="MobiDB-lite"/>
    </source>
</evidence>
<reference evidence="4 5" key="1">
    <citation type="submission" date="2013-01" db="EMBL/GenBank/DDBJ databases">
        <authorList>
            <person name="Bench S."/>
        </authorList>
    </citation>
    <scope>NUCLEOTIDE SEQUENCE [LARGE SCALE GENOMIC DNA]</scope>
    <source>
        <strain evidence="4 5">WH 0402</strain>
    </source>
</reference>
<keyword evidence="1" id="KW-1277">Toxin-antitoxin system</keyword>
<dbReference type="NCBIfam" id="NF041551">
    <property type="entry name" value="YlcI_YnfO_N"/>
    <property type="match status" value="1"/>
</dbReference>
<dbReference type="Gene3D" id="1.10.1220.10">
    <property type="entry name" value="Met repressor-like"/>
    <property type="match status" value="1"/>
</dbReference>
<dbReference type="InterPro" id="IPR013321">
    <property type="entry name" value="Arc_rbn_hlx_hlx"/>
</dbReference>
<dbReference type="Proteomes" id="UP000018130">
    <property type="component" value="Unassembled WGS sequence"/>
</dbReference>
<evidence type="ECO:0000256" key="1">
    <source>
        <dbReference type="ARBA" id="ARBA00022649"/>
    </source>
</evidence>
<sequence>MKENKELNLMAKTSPNDSRVTARVPASVKETLQKAADLTGATLNQFMVAAAVKEAQEVINQEQVIHLSDVDADKIFSLIENPPVPNDHLKAAIARHQAYLA</sequence>
<dbReference type="Pfam" id="PF08681">
    <property type="entry name" value="TacA1"/>
    <property type="match status" value="1"/>
</dbReference>
<reference evidence="4 5" key="2">
    <citation type="submission" date="2013-09" db="EMBL/GenBank/DDBJ databases">
        <title>Whole genome comparison of six Crocosphaera watsonii strains with differing phenotypes.</title>
        <authorList>
            <person name="Bench S.R."/>
            <person name="Heller P."/>
            <person name="Frank I."/>
            <person name="Arciniega M."/>
            <person name="Shilova I.N."/>
            <person name="Zehr J.P."/>
        </authorList>
    </citation>
    <scope>NUCLEOTIDE SEQUENCE [LARGE SCALE GENOMIC DNA]</scope>
    <source>
        <strain evidence="4 5">WH 0402</strain>
    </source>
</reference>
<name>T2JFX9_CROWT</name>
<evidence type="ECO:0000313" key="5">
    <source>
        <dbReference type="Proteomes" id="UP000018130"/>
    </source>
</evidence>
<gene>
    <name evidence="4" type="ORF">CWATWH0402_4280</name>
</gene>
<dbReference type="PANTHER" id="PTHR35401:SF2">
    <property type="entry name" value="ABC-TYPE TRANSPORT SYSTEM"/>
    <property type="match status" value="1"/>
</dbReference>
<comment type="similarity">
    <text evidence="2">Belongs to the TacA antitoxin family.</text>
</comment>
<evidence type="ECO:0000256" key="2">
    <source>
        <dbReference type="ARBA" id="ARBA00049988"/>
    </source>
</evidence>
<comment type="caution">
    <text evidence="4">The sequence shown here is derived from an EMBL/GenBank/DDBJ whole genome shotgun (WGS) entry which is preliminary data.</text>
</comment>
<feature type="region of interest" description="Disordered" evidence="3">
    <location>
        <begin position="1"/>
        <end position="22"/>
    </location>
</feature>
<dbReference type="Gene3D" id="1.20.890.30">
    <property type="entry name" value="VCA0319-like"/>
    <property type="match status" value="1"/>
</dbReference>
<organism evidence="4 5">
    <name type="scientific">Crocosphaera watsonii WH 0402</name>
    <dbReference type="NCBI Taxonomy" id="1284629"/>
    <lineage>
        <taxon>Bacteria</taxon>
        <taxon>Bacillati</taxon>
        <taxon>Cyanobacteriota</taxon>
        <taxon>Cyanophyceae</taxon>
        <taxon>Oscillatoriophycideae</taxon>
        <taxon>Chroococcales</taxon>
        <taxon>Aphanothecaceae</taxon>
        <taxon>Crocosphaera</taxon>
    </lineage>
</organism>
<accession>T2JFX9</accession>
<evidence type="ECO:0000313" key="4">
    <source>
        <dbReference type="EMBL" id="CCQ64753.1"/>
    </source>
</evidence>
<dbReference type="InterPro" id="IPR010985">
    <property type="entry name" value="Ribbon_hlx_hlx"/>
</dbReference>
<protein>
    <recommendedName>
        <fullName evidence="6">DUF1778 domain-containing protein</fullName>
    </recommendedName>
</protein>
<dbReference type="PANTHER" id="PTHR35401">
    <property type="entry name" value="COPG FAMILY HELIX-TURN-HELIX PROTEIN-RELATED-RELATED"/>
    <property type="match status" value="1"/>
</dbReference>
<dbReference type="SUPFAM" id="SSF47598">
    <property type="entry name" value="Ribbon-helix-helix"/>
    <property type="match status" value="1"/>
</dbReference>
<proteinExistence type="inferred from homology"/>
<dbReference type="GO" id="GO:0006355">
    <property type="term" value="P:regulation of DNA-templated transcription"/>
    <property type="evidence" value="ECO:0007669"/>
    <property type="project" value="InterPro"/>
</dbReference>
<evidence type="ECO:0008006" key="6">
    <source>
        <dbReference type="Google" id="ProtNLM"/>
    </source>
</evidence>
<dbReference type="EMBL" id="CAQN01000042">
    <property type="protein sequence ID" value="CCQ64753.1"/>
    <property type="molecule type" value="Genomic_DNA"/>
</dbReference>
<dbReference type="InterPro" id="IPR014795">
    <property type="entry name" value="TacA_1-like"/>
</dbReference>